<protein>
    <submittedName>
        <fullName evidence="1">Uncharacterized protein</fullName>
    </submittedName>
</protein>
<proteinExistence type="predicted"/>
<dbReference type="OrthoDB" id="3883941at2759"/>
<sequence length="440" mass="48462">MLSSSRTSFAMLAQRRLATRRVAGMRTCQRFQSSSTGGPSSMATHVAAGVAGGTVVILGAYGYYHFSGAKKAIDAAKATKTYLEQTTQAIKEKAPKNPNEAVAFLRSVAKSYLGVVPGASAYVDTTFDSLEELQETHGEEANKILTETYNEVQAIVKDTKGKGADLETAKRLWEVLGKSVMELQGLSKKAGVDAFSKLEEKHPQVAKTLGSGYRNLKELADKSGPEAKKVFEDTTQQLKGMFSKGFSPDVLNEARDLVQSKSTQIREAAQQTSQKAWDASLRRSSSYLEKLPEIKQLLSDHAPKFVAAGISSSDDTNEVFDKVKEVAEEKNESKRKERIKELKTFIQHKVEDLEEHGRGSVERGWESLQEWVKVVPGGSEAIENAPDMKVFVQLSQQKSEEAKQLAKETYDDVLKVLEEKAKKARGLVDETKEEAKEKSS</sequence>
<accession>A0A4S4N0U5</accession>
<evidence type="ECO:0000313" key="1">
    <source>
        <dbReference type="EMBL" id="THH32506.1"/>
    </source>
</evidence>
<reference evidence="1 2" key="1">
    <citation type="submission" date="2019-02" db="EMBL/GenBank/DDBJ databases">
        <title>Genome sequencing of the rare red list fungi Antrodiella citrinella (Flaviporus citrinellus).</title>
        <authorList>
            <person name="Buettner E."/>
            <person name="Kellner H."/>
        </authorList>
    </citation>
    <scope>NUCLEOTIDE SEQUENCE [LARGE SCALE GENOMIC DNA]</scope>
    <source>
        <strain evidence="1 2">DSM 108506</strain>
    </source>
</reference>
<organism evidence="1 2">
    <name type="scientific">Antrodiella citrinella</name>
    <dbReference type="NCBI Taxonomy" id="2447956"/>
    <lineage>
        <taxon>Eukaryota</taxon>
        <taxon>Fungi</taxon>
        <taxon>Dikarya</taxon>
        <taxon>Basidiomycota</taxon>
        <taxon>Agaricomycotina</taxon>
        <taxon>Agaricomycetes</taxon>
        <taxon>Polyporales</taxon>
        <taxon>Steccherinaceae</taxon>
        <taxon>Antrodiella</taxon>
    </lineage>
</organism>
<keyword evidence="2" id="KW-1185">Reference proteome</keyword>
<evidence type="ECO:0000313" key="2">
    <source>
        <dbReference type="Proteomes" id="UP000308730"/>
    </source>
</evidence>
<name>A0A4S4N0U5_9APHY</name>
<gene>
    <name evidence="1" type="ORF">EUX98_g1698</name>
</gene>
<comment type="caution">
    <text evidence="1">The sequence shown here is derived from an EMBL/GenBank/DDBJ whole genome shotgun (WGS) entry which is preliminary data.</text>
</comment>
<dbReference type="EMBL" id="SGPM01000020">
    <property type="protein sequence ID" value="THH32506.1"/>
    <property type="molecule type" value="Genomic_DNA"/>
</dbReference>
<dbReference type="AlphaFoldDB" id="A0A4S4N0U5"/>
<dbReference type="Proteomes" id="UP000308730">
    <property type="component" value="Unassembled WGS sequence"/>
</dbReference>